<keyword evidence="1" id="KW-0812">Transmembrane</keyword>
<organism evidence="2">
    <name type="scientific">Rhizophora mucronata</name>
    <name type="common">Asiatic mangrove</name>
    <dbReference type="NCBI Taxonomy" id="61149"/>
    <lineage>
        <taxon>Eukaryota</taxon>
        <taxon>Viridiplantae</taxon>
        <taxon>Streptophyta</taxon>
        <taxon>Embryophyta</taxon>
        <taxon>Tracheophyta</taxon>
        <taxon>Spermatophyta</taxon>
        <taxon>Magnoliopsida</taxon>
        <taxon>eudicotyledons</taxon>
        <taxon>Gunneridae</taxon>
        <taxon>Pentapetalae</taxon>
        <taxon>rosids</taxon>
        <taxon>fabids</taxon>
        <taxon>Malpighiales</taxon>
        <taxon>Rhizophoraceae</taxon>
        <taxon>Rhizophora</taxon>
    </lineage>
</organism>
<feature type="transmembrane region" description="Helical" evidence="1">
    <location>
        <begin position="6"/>
        <end position="30"/>
    </location>
</feature>
<name>A0A2P2QHR8_RHIMU</name>
<sequence length="62" mass="7282">MLQVLIINHVFFVVIFYFISSAICLSLYLVPNSRMVYPFLPKFFCFFTISVPIPPFGYVPHF</sequence>
<dbReference type="EMBL" id="GGEC01086066">
    <property type="protein sequence ID" value="MBX66550.1"/>
    <property type="molecule type" value="Transcribed_RNA"/>
</dbReference>
<accession>A0A2P2QHR8</accession>
<dbReference type="AlphaFoldDB" id="A0A2P2QHR8"/>
<protein>
    <submittedName>
        <fullName evidence="2">Uncharacterized protein</fullName>
    </submittedName>
</protein>
<reference evidence="2" key="1">
    <citation type="submission" date="2018-02" db="EMBL/GenBank/DDBJ databases">
        <title>Rhizophora mucronata_Transcriptome.</title>
        <authorList>
            <person name="Meera S.P."/>
            <person name="Sreeshan A."/>
            <person name="Augustine A."/>
        </authorList>
    </citation>
    <scope>NUCLEOTIDE SEQUENCE</scope>
    <source>
        <tissue evidence="2">Leaf</tissue>
    </source>
</reference>
<keyword evidence="1" id="KW-0472">Membrane</keyword>
<keyword evidence="1" id="KW-1133">Transmembrane helix</keyword>
<evidence type="ECO:0000313" key="2">
    <source>
        <dbReference type="EMBL" id="MBX66550.1"/>
    </source>
</evidence>
<proteinExistence type="predicted"/>
<evidence type="ECO:0000256" key="1">
    <source>
        <dbReference type="SAM" id="Phobius"/>
    </source>
</evidence>
<feature type="transmembrane region" description="Helical" evidence="1">
    <location>
        <begin position="39"/>
        <end position="59"/>
    </location>
</feature>